<sequence length="88" mass="9883">MMQRTFKIIFWVFIGLYIVALALFLVGTFGLFGAARDPLSGIFLIPLGWPWNFLTDVFPEVLWPWVAAAMPTANAGILGWLSYRISST</sequence>
<keyword evidence="1" id="KW-1133">Transmembrane helix</keyword>
<keyword evidence="1" id="KW-0472">Membrane</keyword>
<dbReference type="Proteomes" id="UP000220836">
    <property type="component" value="Unassembled WGS sequence"/>
</dbReference>
<dbReference type="EMBL" id="FXYH01000026">
    <property type="protein sequence ID" value="SMX50060.1"/>
    <property type="molecule type" value="Genomic_DNA"/>
</dbReference>
<reference evidence="2 3" key="1">
    <citation type="submission" date="2017-05" db="EMBL/GenBank/DDBJ databases">
        <authorList>
            <person name="Song R."/>
            <person name="Chenine A.L."/>
            <person name="Ruprecht R.M."/>
        </authorList>
    </citation>
    <scope>NUCLEOTIDE SEQUENCE [LARGE SCALE GENOMIC DNA]</scope>
    <source>
        <strain evidence="2 3">CECT 8663</strain>
    </source>
</reference>
<gene>
    <name evidence="2" type="ORF">PEV8663_04465</name>
</gene>
<proteinExistence type="predicted"/>
<name>A0A238L5D4_9RHOB</name>
<feature type="transmembrane region" description="Helical" evidence="1">
    <location>
        <begin position="9"/>
        <end position="34"/>
    </location>
</feature>
<feature type="transmembrane region" description="Helical" evidence="1">
    <location>
        <begin position="62"/>
        <end position="83"/>
    </location>
</feature>
<organism evidence="2 3">
    <name type="scientific">Pelagimonas varians</name>
    <dbReference type="NCBI Taxonomy" id="696760"/>
    <lineage>
        <taxon>Bacteria</taxon>
        <taxon>Pseudomonadati</taxon>
        <taxon>Pseudomonadota</taxon>
        <taxon>Alphaproteobacteria</taxon>
        <taxon>Rhodobacterales</taxon>
        <taxon>Roseobacteraceae</taxon>
        <taxon>Pelagimonas</taxon>
    </lineage>
</organism>
<accession>A0A238L5D4</accession>
<evidence type="ECO:0000256" key="1">
    <source>
        <dbReference type="SAM" id="Phobius"/>
    </source>
</evidence>
<evidence type="ECO:0000313" key="2">
    <source>
        <dbReference type="EMBL" id="SMX50060.1"/>
    </source>
</evidence>
<evidence type="ECO:0000313" key="3">
    <source>
        <dbReference type="Proteomes" id="UP000220836"/>
    </source>
</evidence>
<dbReference type="AlphaFoldDB" id="A0A238L5D4"/>
<keyword evidence="1" id="KW-0812">Transmembrane</keyword>
<keyword evidence="3" id="KW-1185">Reference proteome</keyword>
<protein>
    <submittedName>
        <fullName evidence="2">Uncharacterized protein</fullName>
    </submittedName>
</protein>